<proteinExistence type="inferred from homology"/>
<protein>
    <recommendedName>
        <fullName evidence="7">Ferrochelatase</fullName>
        <ecNumber evidence="7">4.98.1.1</ecNumber>
    </recommendedName>
    <alternativeName>
        <fullName evidence="7">Heme synthase</fullName>
    </alternativeName>
    <alternativeName>
        <fullName evidence="7">Protoheme ferro-lyase</fullName>
    </alternativeName>
</protein>
<evidence type="ECO:0000256" key="2">
    <source>
        <dbReference type="ARBA" id="ARBA00023004"/>
    </source>
</evidence>
<evidence type="ECO:0000256" key="5">
    <source>
        <dbReference type="ARBA" id="ARBA00023244"/>
    </source>
</evidence>
<dbReference type="UniPathway" id="UPA00252">
    <property type="reaction ID" value="UER00325"/>
</dbReference>
<comment type="function">
    <text evidence="7">Catalyzes the ferrous insertion into protoporphyrin IX.</text>
</comment>
<dbReference type="GO" id="GO:0004325">
    <property type="term" value="F:ferrochelatase activity"/>
    <property type="evidence" value="ECO:0007669"/>
    <property type="project" value="UniProtKB-UniRule"/>
</dbReference>
<dbReference type="Proteomes" id="UP000255297">
    <property type="component" value="Unassembled WGS sequence"/>
</dbReference>
<accession>A0A378LWY4</accession>
<evidence type="ECO:0000256" key="7">
    <source>
        <dbReference type="HAMAP-Rule" id="MF_00323"/>
    </source>
</evidence>
<keyword evidence="2 7" id="KW-0408">Iron</keyword>
<sequence length="339" mass="38545">MKHGLLLINLGTPNTPDTSSVRSYLREFLTDKRVIDLPFLLRYLLVYFFIVPFRSKQSAHAYRSIWTNQGSPLLVHCERLVQEIQKRMAPDQLVALAMRYGKPSIETALSQLRHCESITILPLYPQYSSAANGSSISEVMRILRTWERVPSITILSDFFQHPAYIKAQAQVIKPYLQKQTHVLFSYHGIPERQNMKGSCQSLCVGACPPLTDKLQDCYRAQCHQSSYLLAEELELSSDGYSIAFQSRLGKTPWIKPYTDLVLADLIDKGVKELIVISPSFVADCLETLEELGIRLKQQWLSLGGQEFTLVPCMNAHPLWVKAVMTITQMEANADFRSNM</sequence>
<keyword evidence="3 7" id="KW-0350">Heme biosynthesis</keyword>
<dbReference type="EMBL" id="UGPB01000001">
    <property type="protein sequence ID" value="STY30672.1"/>
    <property type="molecule type" value="Genomic_DNA"/>
</dbReference>
<comment type="pathway">
    <text evidence="7">Porphyrin-containing compound metabolism; protoheme biosynthesis; protoheme from protoporphyrin-IX: step 1/1.</text>
</comment>
<dbReference type="AlphaFoldDB" id="A0A378LWY4"/>
<evidence type="ECO:0000313" key="9">
    <source>
        <dbReference type="EMBL" id="STY30672.1"/>
    </source>
</evidence>
<organism evidence="9 10">
    <name type="scientific">Legionella wadsworthii</name>
    <dbReference type="NCBI Taxonomy" id="28088"/>
    <lineage>
        <taxon>Bacteria</taxon>
        <taxon>Pseudomonadati</taxon>
        <taxon>Pseudomonadota</taxon>
        <taxon>Gammaproteobacteria</taxon>
        <taxon>Legionellales</taxon>
        <taxon>Legionellaceae</taxon>
        <taxon>Legionella</taxon>
    </lineage>
</organism>
<keyword evidence="4 7" id="KW-0456">Lyase</keyword>
<evidence type="ECO:0000256" key="4">
    <source>
        <dbReference type="ARBA" id="ARBA00023239"/>
    </source>
</evidence>
<reference evidence="9 10" key="1">
    <citation type="submission" date="2018-06" db="EMBL/GenBank/DDBJ databases">
        <authorList>
            <consortium name="Pathogen Informatics"/>
            <person name="Doyle S."/>
        </authorList>
    </citation>
    <scope>NUCLEOTIDE SEQUENCE [LARGE SCALE GENOMIC DNA]</scope>
    <source>
        <strain evidence="9 10">NCTC11532</strain>
    </source>
</reference>
<name>A0A378LWY4_9GAMM</name>
<feature type="binding site" evidence="7">
    <location>
        <position position="187"/>
    </location>
    <ligand>
        <name>Fe(2+)</name>
        <dbReference type="ChEBI" id="CHEBI:29033"/>
    </ligand>
</feature>
<dbReference type="Pfam" id="PF00762">
    <property type="entry name" value="Ferrochelatase"/>
    <property type="match status" value="1"/>
</dbReference>
<comment type="catalytic activity">
    <reaction evidence="7">
        <text>heme b + 2 H(+) = protoporphyrin IX + Fe(2+)</text>
        <dbReference type="Rhea" id="RHEA:22584"/>
        <dbReference type="ChEBI" id="CHEBI:15378"/>
        <dbReference type="ChEBI" id="CHEBI:29033"/>
        <dbReference type="ChEBI" id="CHEBI:57306"/>
        <dbReference type="ChEBI" id="CHEBI:60344"/>
        <dbReference type="EC" id="4.98.1.1"/>
    </reaction>
</comment>
<dbReference type="GO" id="GO:0005737">
    <property type="term" value="C:cytoplasm"/>
    <property type="evidence" value="ECO:0007669"/>
    <property type="project" value="UniProtKB-SubCell"/>
</dbReference>
<dbReference type="STRING" id="1122170.GCA_000701265_02548"/>
<evidence type="ECO:0000256" key="3">
    <source>
        <dbReference type="ARBA" id="ARBA00023133"/>
    </source>
</evidence>
<dbReference type="CDD" id="cd00419">
    <property type="entry name" value="Ferrochelatase_C"/>
    <property type="match status" value="1"/>
</dbReference>
<dbReference type="SUPFAM" id="SSF53800">
    <property type="entry name" value="Chelatase"/>
    <property type="match status" value="1"/>
</dbReference>
<dbReference type="RefSeq" id="WP_035898950.1">
    <property type="nucleotide sequence ID" value="NZ_CAAAIS010000004.1"/>
</dbReference>
<dbReference type="NCBIfam" id="TIGR00109">
    <property type="entry name" value="hemH"/>
    <property type="match status" value="1"/>
</dbReference>
<gene>
    <name evidence="7 9" type="primary">hemH</name>
    <name evidence="9" type="ORF">NCTC11532_02508</name>
</gene>
<dbReference type="PANTHER" id="PTHR11108:SF1">
    <property type="entry name" value="FERROCHELATASE, MITOCHONDRIAL"/>
    <property type="match status" value="1"/>
</dbReference>
<dbReference type="PANTHER" id="PTHR11108">
    <property type="entry name" value="FERROCHELATASE"/>
    <property type="match status" value="1"/>
</dbReference>
<dbReference type="GO" id="GO:0006783">
    <property type="term" value="P:heme biosynthetic process"/>
    <property type="evidence" value="ECO:0007669"/>
    <property type="project" value="UniProtKB-UniRule"/>
</dbReference>
<dbReference type="InterPro" id="IPR033659">
    <property type="entry name" value="Ferrochelatase_N"/>
</dbReference>
<keyword evidence="5 7" id="KW-0627">Porphyrin biosynthesis</keyword>
<comment type="catalytic activity">
    <reaction evidence="6">
        <text>Fe-coproporphyrin III + 2 H(+) = coproporphyrin III + Fe(2+)</text>
        <dbReference type="Rhea" id="RHEA:49572"/>
        <dbReference type="ChEBI" id="CHEBI:15378"/>
        <dbReference type="ChEBI" id="CHEBI:29033"/>
        <dbReference type="ChEBI" id="CHEBI:68438"/>
        <dbReference type="ChEBI" id="CHEBI:131725"/>
        <dbReference type="EC" id="4.99.1.9"/>
    </reaction>
    <physiologicalReaction direction="right-to-left" evidence="6">
        <dbReference type="Rhea" id="RHEA:49574"/>
    </physiologicalReaction>
</comment>
<keyword evidence="7" id="KW-0479">Metal-binding</keyword>
<dbReference type="OrthoDB" id="9809741at2"/>
<dbReference type="HAMAP" id="MF_00323">
    <property type="entry name" value="Ferrochelatase"/>
    <property type="match status" value="1"/>
</dbReference>
<keyword evidence="10" id="KW-1185">Reference proteome</keyword>
<evidence type="ECO:0000256" key="6">
    <source>
        <dbReference type="ARBA" id="ARBA00024536"/>
    </source>
</evidence>
<keyword evidence="7" id="KW-0963">Cytoplasm</keyword>
<comment type="similarity">
    <text evidence="1 7 8">Belongs to the ferrochelatase family.</text>
</comment>
<evidence type="ECO:0000256" key="8">
    <source>
        <dbReference type="RuleBase" id="RU004185"/>
    </source>
</evidence>
<evidence type="ECO:0000256" key="1">
    <source>
        <dbReference type="ARBA" id="ARBA00007718"/>
    </source>
</evidence>
<dbReference type="InterPro" id="IPR033644">
    <property type="entry name" value="Ferrochelatase_C"/>
</dbReference>
<evidence type="ECO:0000313" key="10">
    <source>
        <dbReference type="Proteomes" id="UP000255297"/>
    </source>
</evidence>
<dbReference type="EC" id="4.98.1.1" evidence="7"/>
<feature type="binding site" evidence="7">
    <location>
        <position position="286"/>
    </location>
    <ligand>
        <name>Fe(2+)</name>
        <dbReference type="ChEBI" id="CHEBI:29033"/>
    </ligand>
</feature>
<dbReference type="GO" id="GO:0046872">
    <property type="term" value="F:metal ion binding"/>
    <property type="evidence" value="ECO:0007669"/>
    <property type="project" value="UniProtKB-KW"/>
</dbReference>
<dbReference type="InterPro" id="IPR001015">
    <property type="entry name" value="Ferrochelatase"/>
</dbReference>
<dbReference type="Gene3D" id="3.40.50.1400">
    <property type="match status" value="2"/>
</dbReference>
<comment type="subcellular location">
    <subcellularLocation>
        <location evidence="7">Cytoplasm</location>
    </subcellularLocation>
</comment>
<dbReference type="CDD" id="cd03411">
    <property type="entry name" value="Ferrochelatase_N"/>
    <property type="match status" value="1"/>
</dbReference>